<accession>A0A1I5SH93</accession>
<reference evidence="1 2" key="1">
    <citation type="submission" date="2016-10" db="EMBL/GenBank/DDBJ databases">
        <authorList>
            <person name="de Groot N.N."/>
        </authorList>
    </citation>
    <scope>NUCLEOTIDE SEQUENCE [LARGE SCALE GENOMIC DNA]</scope>
    <source>
        <strain evidence="1 2">CGMCC 1.9113</strain>
    </source>
</reference>
<dbReference type="Proteomes" id="UP000199586">
    <property type="component" value="Unassembled WGS sequence"/>
</dbReference>
<dbReference type="STRING" id="634430.SAMN04488241_105219"/>
<gene>
    <name evidence="1" type="ORF">SAMN04488241_105219</name>
</gene>
<evidence type="ECO:0000313" key="2">
    <source>
        <dbReference type="Proteomes" id="UP000199586"/>
    </source>
</evidence>
<proteinExistence type="predicted"/>
<keyword evidence="2" id="KW-1185">Reference proteome</keyword>
<protein>
    <submittedName>
        <fullName evidence="1">Uncharacterized protein</fullName>
    </submittedName>
</protein>
<evidence type="ECO:0000313" key="1">
    <source>
        <dbReference type="EMBL" id="SFP69877.1"/>
    </source>
</evidence>
<dbReference type="RefSeq" id="WP_143090143.1">
    <property type="nucleotide sequence ID" value="NZ_FOXP01000005.1"/>
</dbReference>
<dbReference type="EMBL" id="FOXP01000005">
    <property type="protein sequence ID" value="SFP69877.1"/>
    <property type="molecule type" value="Genomic_DNA"/>
</dbReference>
<dbReference type="AlphaFoldDB" id="A0A1I5SH93"/>
<name>A0A1I5SH93_9SPHN</name>
<sequence length="80" mass="8111">MNDVDTLLARMAAVPAPRSLGTDPAFVDRLDASAARGEVLGLMRSLAIGVAVAALMVATQPGPRVHGGGFLLVTADGEVL</sequence>
<organism evidence="1 2">
    <name type="scientific">Sphingomonas rubra</name>
    <dbReference type="NCBI Taxonomy" id="634430"/>
    <lineage>
        <taxon>Bacteria</taxon>
        <taxon>Pseudomonadati</taxon>
        <taxon>Pseudomonadota</taxon>
        <taxon>Alphaproteobacteria</taxon>
        <taxon>Sphingomonadales</taxon>
        <taxon>Sphingomonadaceae</taxon>
        <taxon>Sphingomonas</taxon>
    </lineage>
</organism>